<proteinExistence type="predicted"/>
<dbReference type="Gene3D" id="2.120.10.80">
    <property type="entry name" value="Kelch-type beta propeller"/>
    <property type="match status" value="1"/>
</dbReference>
<protein>
    <submittedName>
        <fullName evidence="1">Serine/threonine-protein phosphatase BSL1</fullName>
        <ecNumber evidence="1">3.1.3.16</ecNumber>
    </submittedName>
</protein>
<dbReference type="GO" id="GO:0004722">
    <property type="term" value="F:protein serine/threonine phosphatase activity"/>
    <property type="evidence" value="ECO:0007669"/>
    <property type="project" value="UniProtKB-EC"/>
</dbReference>
<dbReference type="InterPro" id="IPR015915">
    <property type="entry name" value="Kelch-typ_b-propeller"/>
</dbReference>
<evidence type="ECO:0000313" key="1">
    <source>
        <dbReference type="EMBL" id="KHN47652.1"/>
    </source>
</evidence>
<keyword evidence="1" id="KW-0378">Hydrolase</keyword>
<sequence length="89" mass="9463">MGSKSWLYLVPTYRTIETFWVTDENAPSPHCGHTFTVVATTKTQGPHVILFGGAIAIEGGSSSAPGGIGPGGHSIDDLYVLNLINDKYK</sequence>
<accession>A0A0B2STS7</accession>
<dbReference type="EMBL" id="KN640422">
    <property type="protein sequence ID" value="KHN47652.1"/>
    <property type="molecule type" value="Genomic_DNA"/>
</dbReference>
<name>A0A0B2STS7_GLYSO</name>
<reference evidence="1" key="1">
    <citation type="submission" date="2014-07" db="EMBL/GenBank/DDBJ databases">
        <title>Identification of a novel salt tolerance gene in wild soybean by whole-genome sequencing.</title>
        <authorList>
            <person name="Lam H.-M."/>
            <person name="Qi X."/>
            <person name="Li M.-W."/>
            <person name="Liu X."/>
            <person name="Xie M."/>
            <person name="Ni M."/>
            <person name="Xu X."/>
        </authorList>
    </citation>
    <scope>NUCLEOTIDE SEQUENCE [LARGE SCALE GENOMIC DNA]</scope>
    <source>
        <tissue evidence="1">Root</tissue>
    </source>
</reference>
<dbReference type="PANTHER" id="PTHR46422">
    <property type="entry name" value="SERINE/THREONINE-PROTEIN PHOSPHATASE BSL3"/>
    <property type="match status" value="1"/>
</dbReference>
<dbReference type="Proteomes" id="UP000053555">
    <property type="component" value="Unassembled WGS sequence"/>
</dbReference>
<organism evidence="1">
    <name type="scientific">Glycine soja</name>
    <name type="common">Wild soybean</name>
    <dbReference type="NCBI Taxonomy" id="3848"/>
    <lineage>
        <taxon>Eukaryota</taxon>
        <taxon>Viridiplantae</taxon>
        <taxon>Streptophyta</taxon>
        <taxon>Embryophyta</taxon>
        <taxon>Tracheophyta</taxon>
        <taxon>Spermatophyta</taxon>
        <taxon>Magnoliopsida</taxon>
        <taxon>eudicotyledons</taxon>
        <taxon>Gunneridae</taxon>
        <taxon>Pentapetalae</taxon>
        <taxon>rosids</taxon>
        <taxon>fabids</taxon>
        <taxon>Fabales</taxon>
        <taxon>Fabaceae</taxon>
        <taxon>Papilionoideae</taxon>
        <taxon>50 kb inversion clade</taxon>
        <taxon>NPAAA clade</taxon>
        <taxon>indigoferoid/millettioid clade</taxon>
        <taxon>Phaseoleae</taxon>
        <taxon>Glycine</taxon>
        <taxon>Glycine subgen. Soja</taxon>
    </lineage>
</organism>
<gene>
    <name evidence="1" type="ORF">glysoja_040398</name>
</gene>
<dbReference type="EC" id="3.1.3.16" evidence="1"/>
<dbReference type="AlphaFoldDB" id="A0A0B2STS7"/>
<dbReference type="PANTHER" id="PTHR46422:SF6">
    <property type="entry name" value="SERINE_THREONINE-PROTEIN PHOSPHATASE BSL1"/>
    <property type="match status" value="1"/>
</dbReference>